<dbReference type="FunFam" id="3.30.2080.10:FF:000001">
    <property type="entry name" value="Alpha-1,2-mannosidase subfamily"/>
    <property type="match status" value="1"/>
</dbReference>
<evidence type="ECO:0000313" key="4">
    <source>
        <dbReference type="Proteomes" id="UP000051802"/>
    </source>
</evidence>
<dbReference type="InterPro" id="IPR012939">
    <property type="entry name" value="Glyco_hydro_92"/>
</dbReference>
<dbReference type="Pfam" id="PF17678">
    <property type="entry name" value="Glyco_hydro_92N"/>
    <property type="match status" value="1"/>
</dbReference>
<dbReference type="Gene3D" id="1.20.1610.10">
    <property type="entry name" value="alpha-1,2-mannosidases domains"/>
    <property type="match status" value="1"/>
</dbReference>
<dbReference type="Gene3D" id="2.70.98.10">
    <property type="match status" value="1"/>
</dbReference>
<dbReference type="GO" id="GO:0030246">
    <property type="term" value="F:carbohydrate binding"/>
    <property type="evidence" value="ECO:0007669"/>
    <property type="project" value="InterPro"/>
</dbReference>
<dbReference type="InterPro" id="IPR050883">
    <property type="entry name" value="PNGase"/>
</dbReference>
<dbReference type="STRING" id="676599.ARC20_00795"/>
<organism evidence="3 4">
    <name type="scientific">Stenotrophomonas panacihumi</name>
    <dbReference type="NCBI Taxonomy" id="676599"/>
    <lineage>
        <taxon>Bacteria</taxon>
        <taxon>Pseudomonadati</taxon>
        <taxon>Pseudomonadota</taxon>
        <taxon>Gammaproteobacteria</taxon>
        <taxon>Lysobacterales</taxon>
        <taxon>Lysobacteraceae</taxon>
        <taxon>Stenotrophomonas</taxon>
    </lineage>
</organism>
<dbReference type="Pfam" id="PF07971">
    <property type="entry name" value="Glyco_hydro_92"/>
    <property type="match status" value="1"/>
</dbReference>
<gene>
    <name evidence="3" type="ORF">ARC20_00795</name>
</gene>
<dbReference type="NCBIfam" id="TIGR01180">
    <property type="entry name" value="aman2_put"/>
    <property type="match status" value="1"/>
</dbReference>
<dbReference type="InterPro" id="IPR041371">
    <property type="entry name" value="GH92_N"/>
</dbReference>
<keyword evidence="4" id="KW-1185">Reference proteome</keyword>
<dbReference type="Gene3D" id="1.20.1050.60">
    <property type="entry name" value="alpha-1,2-mannosidase"/>
    <property type="match status" value="1"/>
</dbReference>
<name>A0A0R0ARZ9_9GAMM</name>
<dbReference type="Proteomes" id="UP000051802">
    <property type="component" value="Unassembled WGS sequence"/>
</dbReference>
<evidence type="ECO:0000259" key="2">
    <source>
        <dbReference type="Pfam" id="PF17678"/>
    </source>
</evidence>
<dbReference type="AlphaFoldDB" id="A0A0R0ARZ9"/>
<dbReference type="InterPro" id="IPR005887">
    <property type="entry name" value="GH92_a_mannosidase_put"/>
</dbReference>
<reference evidence="3 4" key="1">
    <citation type="submission" date="2015-10" db="EMBL/GenBank/DDBJ databases">
        <title>Genome sequencing and analysis of members of genus Stenotrophomonas.</title>
        <authorList>
            <person name="Patil P.P."/>
            <person name="Midha S."/>
            <person name="Patil P.B."/>
        </authorList>
    </citation>
    <scope>NUCLEOTIDE SEQUENCE [LARGE SCALE GENOMIC DNA]</scope>
    <source>
        <strain evidence="3 4">JCM 16536</strain>
    </source>
</reference>
<dbReference type="GO" id="GO:0000224">
    <property type="term" value="F:peptide-N4-(N-acetyl-beta-glucosaminyl)asparagine amidase activity"/>
    <property type="evidence" value="ECO:0007669"/>
    <property type="project" value="TreeGrafter"/>
</dbReference>
<protein>
    <submittedName>
        <fullName evidence="3">Alpha-mannosidase</fullName>
    </submittedName>
</protein>
<comment type="caution">
    <text evidence="3">The sequence shown here is derived from an EMBL/GenBank/DDBJ whole genome shotgun (WGS) entry which is preliminary data.</text>
</comment>
<evidence type="ECO:0000313" key="3">
    <source>
        <dbReference type="EMBL" id="KRG43320.1"/>
    </source>
</evidence>
<proteinExistence type="predicted"/>
<evidence type="ECO:0000259" key="1">
    <source>
        <dbReference type="Pfam" id="PF07971"/>
    </source>
</evidence>
<dbReference type="GO" id="GO:0005829">
    <property type="term" value="C:cytosol"/>
    <property type="evidence" value="ECO:0007669"/>
    <property type="project" value="TreeGrafter"/>
</dbReference>
<dbReference type="InterPro" id="IPR014718">
    <property type="entry name" value="GH-type_carb-bd"/>
</dbReference>
<accession>A0A0R0ARZ9</accession>
<dbReference type="GO" id="GO:0005975">
    <property type="term" value="P:carbohydrate metabolic process"/>
    <property type="evidence" value="ECO:0007669"/>
    <property type="project" value="InterPro"/>
</dbReference>
<dbReference type="GO" id="GO:0006516">
    <property type="term" value="P:glycoprotein catabolic process"/>
    <property type="evidence" value="ECO:0007669"/>
    <property type="project" value="TreeGrafter"/>
</dbReference>
<dbReference type="SUPFAM" id="SSF48208">
    <property type="entry name" value="Six-hairpin glycosidases"/>
    <property type="match status" value="1"/>
</dbReference>
<dbReference type="EMBL" id="LLXU01000076">
    <property type="protein sequence ID" value="KRG43320.1"/>
    <property type="molecule type" value="Genomic_DNA"/>
</dbReference>
<dbReference type="Gene3D" id="3.30.2080.10">
    <property type="entry name" value="GH92 mannosidase domain"/>
    <property type="match status" value="1"/>
</dbReference>
<dbReference type="Gene3D" id="2.60.120.260">
    <property type="entry name" value="Galactose-binding domain-like"/>
    <property type="match status" value="1"/>
</dbReference>
<sequence length="1093" mass="119141">MAVQVSDGPDDAYAARPHVGFTGVHSLAYEGKVQASGGDARQVLFDVDIPVTAATELSYLVFPQFIEGDLSYPSTWVALDLEFDDGTRLQDLDARDQHGFGLSARGQGASKSLYTGQWNRKQARIGDVAAGKRIKRIVLAYQAPAGATRFRGWVDDIRIADAPAAVVAQRPSEHVLTTRGTNSSGSFSRGNNIPATAMPHGFNFWAPVTDAGSMSWFYEYAQGNDAQNRPRLEALALTHETSPWMGDRQTFQFMPSLAHGVPPVNRADRALTFRHENEIAQPHQYRVRFDNGIVAEIAPTDRAAMMRFTFPADDASLVFDNVDDRGGLSLSPETGELTGYTDTRSGLSNGATRMFVYARFDRPVTASGKLVATDGKKGAAPRRNVAGYFRFDAGKARTVNMRMATSLVSVEQAKRNLALEIDEGDRFEDVRERAQQAWDKKLGVIEVEGATPDQLTTLYSNLYRLFLYPNATHENFGSNESPVWRHAVQSSAGKDIPAGTTTTQTGAAIADGKLYVNNGFWDTYRTVWAAQSLLAPRQAGTMIDGFIQQYRDSGWVPRWSSPGYANLMTGTSSDAAFADAFVKGVPGLDAAGVYAAAIKNAAVLPPDEHVGRKGMAVAPFIGYTPSSVGEGVSWALEGYINDFGISNMLATMAEAPTPILPRKRLREESEYYRNRAMNYVHMFDPSIGFFQGRQVDGTWKTKAGEYDPRIWGHEHDYTETNGWGFAFLVPQDGQGLASLYGGREGLARKLDEYFATPETAGFPGSYGGVIHEMVEARDVRMGQWGFSNQVAHHVPWMYLYAGQPWRTQEIVRETLARMYVGSEIGQGYPGDEDNGESSAWWLLSALGFYPLQMGSENLAIGSPLFTRATVHLENGKSLVVSAPDNSAENVYVSGVTVNGKPWNSTVIPHRLLTEGAKVEFAMSPRPATWGSDAKALPPSLTAGDKRPVGLADLTGAERGSAASSVTGVDARVLFDNSSVTEAVFRAATPVSISWTFDKLPASPVRFYTLTSGATGGYPTAWVLEGSNDGAAWKTLDRREGEVFEWARYTRPFRLDAAARYKHYRLVVTAAGGAGEFSLGEVELLGLDESSPGK</sequence>
<feature type="domain" description="Glycosyl hydrolase family 92 N-terminal" evidence="2">
    <location>
        <begin position="178"/>
        <end position="406"/>
    </location>
</feature>
<dbReference type="PANTHER" id="PTHR12143">
    <property type="entry name" value="PEPTIDE N-GLYCANASE PNGASE -RELATED"/>
    <property type="match status" value="1"/>
</dbReference>
<dbReference type="InterPro" id="IPR008928">
    <property type="entry name" value="6-hairpin_glycosidase_sf"/>
</dbReference>
<dbReference type="PANTHER" id="PTHR12143:SF43">
    <property type="entry name" value="PUTATIVE-RELATED"/>
    <property type="match status" value="1"/>
</dbReference>
<feature type="domain" description="Glycosyl hydrolase family 92" evidence="1">
    <location>
        <begin position="412"/>
        <end position="923"/>
    </location>
</feature>